<dbReference type="EMBL" id="RQGP01000027">
    <property type="protein sequence ID" value="TGL87976.1"/>
    <property type="molecule type" value="Genomic_DNA"/>
</dbReference>
<dbReference type="InterPro" id="IPR029068">
    <property type="entry name" value="Glyas_Bleomycin-R_OHBP_Dase"/>
</dbReference>
<organism evidence="2 3">
    <name type="scientific">Leptospira congkakensis</name>
    <dbReference type="NCBI Taxonomy" id="2484932"/>
    <lineage>
        <taxon>Bacteria</taxon>
        <taxon>Pseudomonadati</taxon>
        <taxon>Spirochaetota</taxon>
        <taxon>Spirochaetia</taxon>
        <taxon>Leptospirales</taxon>
        <taxon>Leptospiraceae</taxon>
        <taxon>Leptospira</taxon>
    </lineage>
</organism>
<keyword evidence="3" id="KW-1185">Reference proteome</keyword>
<dbReference type="Gene3D" id="3.10.180.10">
    <property type="entry name" value="2,3-Dihydroxybiphenyl 1,2-Dioxygenase, domain 1"/>
    <property type="match status" value="1"/>
</dbReference>
<dbReference type="InterPro" id="IPR037523">
    <property type="entry name" value="VOC_core"/>
</dbReference>
<name>A0A4Z1ADU4_9LEPT</name>
<gene>
    <name evidence="2" type="ORF">EHQ69_17735</name>
</gene>
<protein>
    <submittedName>
        <fullName evidence="2">Bleomycin resistance family protein</fullName>
    </submittedName>
</protein>
<comment type="caution">
    <text evidence="2">The sequence shown here is derived from an EMBL/GenBank/DDBJ whole genome shotgun (WGS) entry which is preliminary data.</text>
</comment>
<evidence type="ECO:0000313" key="2">
    <source>
        <dbReference type="EMBL" id="TGL87976.1"/>
    </source>
</evidence>
<dbReference type="Pfam" id="PF00903">
    <property type="entry name" value="Glyoxalase"/>
    <property type="match status" value="1"/>
</dbReference>
<dbReference type="OrthoDB" id="66829at2"/>
<evidence type="ECO:0000259" key="1">
    <source>
        <dbReference type="PROSITE" id="PS51819"/>
    </source>
</evidence>
<feature type="domain" description="VOC" evidence="1">
    <location>
        <begin position="1"/>
        <end position="108"/>
    </location>
</feature>
<dbReference type="PROSITE" id="PS51819">
    <property type="entry name" value="VOC"/>
    <property type="match status" value="1"/>
</dbReference>
<dbReference type="InterPro" id="IPR004360">
    <property type="entry name" value="Glyas_Fos-R_dOase_dom"/>
</dbReference>
<dbReference type="Proteomes" id="UP000298263">
    <property type="component" value="Unassembled WGS sequence"/>
</dbReference>
<dbReference type="SUPFAM" id="SSF54593">
    <property type="entry name" value="Glyoxalase/Bleomycin resistance protein/Dihydroxybiphenyl dioxygenase"/>
    <property type="match status" value="1"/>
</dbReference>
<reference evidence="2" key="1">
    <citation type="journal article" date="2019" name="PLoS Negl. Trop. Dis.">
        <title>Revisiting the worldwide diversity of Leptospira species in the environment.</title>
        <authorList>
            <person name="Vincent A.T."/>
            <person name="Schiettekatte O."/>
            <person name="Bourhy P."/>
            <person name="Veyrier F.J."/>
            <person name="Picardeau M."/>
        </authorList>
    </citation>
    <scope>NUCLEOTIDE SEQUENCE [LARGE SCALE GENOMIC DNA]</scope>
    <source>
        <strain evidence="2">201702422</strain>
    </source>
</reference>
<proteinExistence type="predicted"/>
<evidence type="ECO:0000313" key="3">
    <source>
        <dbReference type="Proteomes" id="UP000298263"/>
    </source>
</evidence>
<sequence>MIYTNDIKGTIDFYVKTIGFECLTKEPEWGWAKLRLDQAEIMISKPNDHIPFEKPSFTGSFYLHTENVDEIWGKVYKTTKVCYPIENFDYGMREFAIHDNNGYLLQFG</sequence>
<dbReference type="AlphaFoldDB" id="A0A4Z1ADU4"/>
<accession>A0A4Z1ADU4</accession>